<protein>
    <submittedName>
        <fullName evidence="1">Uncharacterized protein</fullName>
    </submittedName>
</protein>
<keyword evidence="2" id="KW-1185">Reference proteome</keyword>
<comment type="caution">
    <text evidence="1">The sequence shown here is derived from an EMBL/GenBank/DDBJ whole genome shotgun (WGS) entry which is preliminary data.</text>
</comment>
<evidence type="ECO:0000313" key="1">
    <source>
        <dbReference type="EMBL" id="OMO73138.1"/>
    </source>
</evidence>
<feature type="non-terminal residue" evidence="1">
    <location>
        <position position="26"/>
    </location>
</feature>
<proteinExistence type="predicted"/>
<gene>
    <name evidence="1" type="ORF">CCACVL1_17447</name>
</gene>
<evidence type="ECO:0000313" key="2">
    <source>
        <dbReference type="Proteomes" id="UP000188268"/>
    </source>
</evidence>
<dbReference type="Gramene" id="OMO73138">
    <property type="protein sequence ID" value="OMO73138"/>
    <property type="gene ID" value="CCACVL1_17447"/>
</dbReference>
<feature type="non-terminal residue" evidence="1">
    <location>
        <position position="1"/>
    </location>
</feature>
<name>A0A1R3HS51_COCAP</name>
<sequence length="26" mass="2886">ATILGLGSWKLFEGSFSQPSRYLRAT</sequence>
<organism evidence="1 2">
    <name type="scientific">Corchorus capsularis</name>
    <name type="common">Jute</name>
    <dbReference type="NCBI Taxonomy" id="210143"/>
    <lineage>
        <taxon>Eukaryota</taxon>
        <taxon>Viridiplantae</taxon>
        <taxon>Streptophyta</taxon>
        <taxon>Embryophyta</taxon>
        <taxon>Tracheophyta</taxon>
        <taxon>Spermatophyta</taxon>
        <taxon>Magnoliopsida</taxon>
        <taxon>eudicotyledons</taxon>
        <taxon>Gunneridae</taxon>
        <taxon>Pentapetalae</taxon>
        <taxon>rosids</taxon>
        <taxon>malvids</taxon>
        <taxon>Malvales</taxon>
        <taxon>Malvaceae</taxon>
        <taxon>Grewioideae</taxon>
        <taxon>Apeibeae</taxon>
        <taxon>Corchorus</taxon>
    </lineage>
</organism>
<dbReference type="Proteomes" id="UP000188268">
    <property type="component" value="Unassembled WGS sequence"/>
</dbReference>
<reference evidence="1 2" key="1">
    <citation type="submission" date="2013-09" db="EMBL/GenBank/DDBJ databases">
        <title>Corchorus capsularis genome sequencing.</title>
        <authorList>
            <person name="Alam M."/>
            <person name="Haque M.S."/>
            <person name="Islam M.S."/>
            <person name="Emdad E.M."/>
            <person name="Islam M.M."/>
            <person name="Ahmed B."/>
            <person name="Halim A."/>
            <person name="Hossen Q.M.M."/>
            <person name="Hossain M.Z."/>
            <person name="Ahmed R."/>
            <person name="Khan M.M."/>
            <person name="Islam R."/>
            <person name="Rashid M.M."/>
            <person name="Khan S.A."/>
            <person name="Rahman M.S."/>
            <person name="Alam M."/>
        </authorList>
    </citation>
    <scope>NUCLEOTIDE SEQUENCE [LARGE SCALE GENOMIC DNA]</scope>
    <source>
        <strain evidence="2">cv. CVL-1</strain>
        <tissue evidence="1">Whole seedling</tissue>
    </source>
</reference>
<dbReference type="AlphaFoldDB" id="A0A1R3HS51"/>
<dbReference type="EMBL" id="AWWV01011274">
    <property type="protein sequence ID" value="OMO73138.1"/>
    <property type="molecule type" value="Genomic_DNA"/>
</dbReference>
<accession>A0A1R3HS51</accession>